<keyword evidence="3" id="KW-1185">Reference proteome</keyword>
<dbReference type="SUPFAM" id="SSF56300">
    <property type="entry name" value="Metallo-dependent phosphatases"/>
    <property type="match status" value="1"/>
</dbReference>
<sequence>MKKRALFAGALAIPAAAGIWGAVIEPHLFAVRRHTLPILPAGAQTITMLHVSDLHLAPWQKHRASWVKALTRLDPDIVVNTGDNLSADIVDVVLDVFDGLLDVPGVFVLGSNDFFSPKAKNPATYLRSPSEVKHRTQPDLDVKALIRGFEGSHITAGDTPTDDTLTSDTHSKIRGWHFLDNAEASLTIRGTRIDFCGLGDSHIDRDRIQPSDGQGRGPEAFDYPRFDPAAGVKVGVTHAPYSRTLEAFTSAGADLIMTGHTHGGQIRVPFWGAPVTNCDLDRTRARGLFPYRKSLVEISAGLGFSPFSPVRFACRPEVSLLTLVPSV</sequence>
<accession>A0A2H1ILV4</accession>
<evidence type="ECO:0000313" key="3">
    <source>
        <dbReference type="Proteomes" id="UP000234342"/>
    </source>
</evidence>
<dbReference type="PANTHER" id="PTHR31302">
    <property type="entry name" value="TRANSMEMBRANE PROTEIN WITH METALLOPHOSPHOESTERASE DOMAIN-RELATED"/>
    <property type="match status" value="1"/>
</dbReference>
<dbReference type="GO" id="GO:0008758">
    <property type="term" value="F:UDP-2,3-diacylglucosamine hydrolase activity"/>
    <property type="evidence" value="ECO:0007669"/>
    <property type="project" value="TreeGrafter"/>
</dbReference>
<dbReference type="InterPro" id="IPR004843">
    <property type="entry name" value="Calcineurin-like_PHP"/>
</dbReference>
<reference evidence="3" key="1">
    <citation type="submission" date="2017-03" db="EMBL/GenBank/DDBJ databases">
        <authorList>
            <person name="Monnet C."/>
        </authorList>
    </citation>
    <scope>NUCLEOTIDE SEQUENCE [LARGE SCALE GENOMIC DNA]</scope>
    <source>
        <strain evidence="3">P10</strain>
    </source>
</reference>
<evidence type="ECO:0000259" key="1">
    <source>
        <dbReference type="Pfam" id="PF00149"/>
    </source>
</evidence>
<evidence type="ECO:0000313" key="2">
    <source>
        <dbReference type="EMBL" id="SMX76136.1"/>
    </source>
</evidence>
<dbReference type="GO" id="GO:0016020">
    <property type="term" value="C:membrane"/>
    <property type="evidence" value="ECO:0007669"/>
    <property type="project" value="GOC"/>
</dbReference>
<gene>
    <name evidence="2" type="ORF">BANT10_01057</name>
</gene>
<name>A0A2H1ILV4_9MICO</name>
<organism evidence="2 3">
    <name type="scientific">Brevibacterium antiquum</name>
    <dbReference type="NCBI Taxonomy" id="234835"/>
    <lineage>
        <taxon>Bacteria</taxon>
        <taxon>Bacillati</taxon>
        <taxon>Actinomycetota</taxon>
        <taxon>Actinomycetes</taxon>
        <taxon>Micrococcales</taxon>
        <taxon>Brevibacteriaceae</taxon>
        <taxon>Brevibacterium</taxon>
    </lineage>
</organism>
<dbReference type="AlphaFoldDB" id="A0A2H1ILV4"/>
<protein>
    <submittedName>
        <fullName evidence="2">Predicted phosphohydrolase, MPP superfamily</fullName>
    </submittedName>
</protein>
<dbReference type="GO" id="GO:0009245">
    <property type="term" value="P:lipid A biosynthetic process"/>
    <property type="evidence" value="ECO:0007669"/>
    <property type="project" value="TreeGrafter"/>
</dbReference>
<dbReference type="InterPro" id="IPR051158">
    <property type="entry name" value="Metallophosphoesterase_sf"/>
</dbReference>
<dbReference type="InterPro" id="IPR029052">
    <property type="entry name" value="Metallo-depent_PP-like"/>
</dbReference>
<keyword evidence="2" id="KW-0378">Hydrolase</keyword>
<feature type="domain" description="Calcineurin-like phosphoesterase" evidence="1">
    <location>
        <begin position="47"/>
        <end position="262"/>
    </location>
</feature>
<proteinExistence type="predicted"/>
<dbReference type="RefSeq" id="WP_101642210.1">
    <property type="nucleotide sequence ID" value="NZ_FXZE01000003.1"/>
</dbReference>
<dbReference type="PANTHER" id="PTHR31302:SF20">
    <property type="entry name" value="CONSERVED PROTEIN"/>
    <property type="match status" value="1"/>
</dbReference>
<dbReference type="Proteomes" id="UP000234342">
    <property type="component" value="Unassembled WGS sequence"/>
</dbReference>
<dbReference type="Pfam" id="PF00149">
    <property type="entry name" value="Metallophos"/>
    <property type="match status" value="1"/>
</dbReference>
<dbReference type="EMBL" id="FXZE01000003">
    <property type="protein sequence ID" value="SMX76136.1"/>
    <property type="molecule type" value="Genomic_DNA"/>
</dbReference>
<dbReference type="Gene3D" id="3.60.21.10">
    <property type="match status" value="1"/>
</dbReference>